<evidence type="ECO:0000256" key="3">
    <source>
        <dbReference type="ARBA" id="ARBA00023163"/>
    </source>
</evidence>
<dbReference type="RefSeq" id="WP_074770781.1">
    <property type="nucleotide sequence ID" value="NZ_FNKP01000002.1"/>
</dbReference>
<dbReference type="PRINTS" id="PR00032">
    <property type="entry name" value="HTHARAC"/>
</dbReference>
<evidence type="ECO:0000256" key="1">
    <source>
        <dbReference type="ARBA" id="ARBA00023015"/>
    </source>
</evidence>
<dbReference type="InterPro" id="IPR020449">
    <property type="entry name" value="Tscrpt_reg_AraC-type_HTH"/>
</dbReference>
<keyword evidence="2" id="KW-0238">DNA-binding</keyword>
<dbReference type="Proteomes" id="UP000183487">
    <property type="component" value="Unassembled WGS sequence"/>
</dbReference>
<organism evidence="5 6">
    <name type="scientific">Paraburkholderia fungorum</name>
    <dbReference type="NCBI Taxonomy" id="134537"/>
    <lineage>
        <taxon>Bacteria</taxon>
        <taxon>Pseudomonadati</taxon>
        <taxon>Pseudomonadota</taxon>
        <taxon>Betaproteobacteria</taxon>
        <taxon>Burkholderiales</taxon>
        <taxon>Burkholderiaceae</taxon>
        <taxon>Paraburkholderia</taxon>
    </lineage>
</organism>
<dbReference type="Pfam" id="PF06445">
    <property type="entry name" value="GyrI-like"/>
    <property type="match status" value="1"/>
</dbReference>
<gene>
    <name evidence="5" type="ORF">SAMN05443245_5746</name>
</gene>
<dbReference type="GO" id="GO:0003700">
    <property type="term" value="F:DNA-binding transcription factor activity"/>
    <property type="evidence" value="ECO:0007669"/>
    <property type="project" value="InterPro"/>
</dbReference>
<proteinExistence type="predicted"/>
<accession>A0A1H1IVN5</accession>
<reference evidence="6" key="1">
    <citation type="submission" date="2016-10" db="EMBL/GenBank/DDBJ databases">
        <authorList>
            <person name="Varghese N."/>
        </authorList>
    </citation>
    <scope>NUCLEOTIDE SEQUENCE [LARGE SCALE GENOMIC DNA]</scope>
    <source>
        <strain evidence="6">GAS106B</strain>
    </source>
</reference>
<feature type="domain" description="HTH araC/xylS-type" evidence="4">
    <location>
        <begin position="5"/>
        <end position="103"/>
    </location>
</feature>
<evidence type="ECO:0000259" key="4">
    <source>
        <dbReference type="PROSITE" id="PS01124"/>
    </source>
</evidence>
<dbReference type="Pfam" id="PF12833">
    <property type="entry name" value="HTH_18"/>
    <property type="match status" value="1"/>
</dbReference>
<keyword evidence="3" id="KW-0804">Transcription</keyword>
<dbReference type="SUPFAM" id="SSF55136">
    <property type="entry name" value="Probable bacterial effector-binding domain"/>
    <property type="match status" value="1"/>
</dbReference>
<evidence type="ECO:0000256" key="2">
    <source>
        <dbReference type="ARBA" id="ARBA00023125"/>
    </source>
</evidence>
<dbReference type="PANTHER" id="PTHR47504">
    <property type="entry name" value="RIGHT ORIGIN-BINDING PROTEIN"/>
    <property type="match status" value="1"/>
</dbReference>
<name>A0A1H1IVN5_9BURK</name>
<dbReference type="SMART" id="SM00871">
    <property type="entry name" value="AraC_E_bind"/>
    <property type="match status" value="1"/>
</dbReference>
<dbReference type="InterPro" id="IPR029442">
    <property type="entry name" value="GyrI-like"/>
</dbReference>
<dbReference type="InterPro" id="IPR011256">
    <property type="entry name" value="Reg_factor_effector_dom_sf"/>
</dbReference>
<dbReference type="Gene3D" id="3.20.80.10">
    <property type="entry name" value="Regulatory factor, effector binding domain"/>
    <property type="match status" value="1"/>
</dbReference>
<dbReference type="SMART" id="SM00342">
    <property type="entry name" value="HTH_ARAC"/>
    <property type="match status" value="1"/>
</dbReference>
<dbReference type="SUPFAM" id="SSF46689">
    <property type="entry name" value="Homeodomain-like"/>
    <property type="match status" value="2"/>
</dbReference>
<dbReference type="Gene3D" id="1.10.10.60">
    <property type="entry name" value="Homeodomain-like"/>
    <property type="match status" value="2"/>
</dbReference>
<dbReference type="InterPro" id="IPR018062">
    <property type="entry name" value="HTH_AraC-typ_CS"/>
</dbReference>
<dbReference type="EMBL" id="FNKP01000002">
    <property type="protein sequence ID" value="SDR41709.1"/>
    <property type="molecule type" value="Genomic_DNA"/>
</dbReference>
<dbReference type="PROSITE" id="PS01124">
    <property type="entry name" value="HTH_ARAC_FAMILY_2"/>
    <property type="match status" value="1"/>
</dbReference>
<dbReference type="PANTHER" id="PTHR47504:SF5">
    <property type="entry name" value="RIGHT ORIGIN-BINDING PROTEIN"/>
    <property type="match status" value="1"/>
</dbReference>
<dbReference type="InterPro" id="IPR010499">
    <property type="entry name" value="AraC_E-bd"/>
</dbReference>
<dbReference type="InterPro" id="IPR009057">
    <property type="entry name" value="Homeodomain-like_sf"/>
</dbReference>
<sequence length="277" mass="31032">MNPVGKALWFIESHFAQTLTLDDIASCGCVSRFHLARAFEAATGFPVMRYVRARRLSEAARRLADGAPDILAVALDAGYGSHEAFTRAFREQFGLTPEALRARGHLDNLVIVEPIKMDQTLLSHLEPPRFEDGKPFLVAGLNERYSCDTSMAIPSQWQRFGPYFGKVPTQVGNVAYGVCYNADDAGNFDYLCGVEVSDFSTLPAELNRLRIAAQRYVVFTHRDHISTIRRTMNTIWNQWLPASGHVPADAPMFERYDEKFDPVSGMGGLEIWLPLRS</sequence>
<evidence type="ECO:0000313" key="5">
    <source>
        <dbReference type="EMBL" id="SDR41709.1"/>
    </source>
</evidence>
<dbReference type="GO" id="GO:0043565">
    <property type="term" value="F:sequence-specific DNA binding"/>
    <property type="evidence" value="ECO:0007669"/>
    <property type="project" value="InterPro"/>
</dbReference>
<evidence type="ECO:0000313" key="6">
    <source>
        <dbReference type="Proteomes" id="UP000183487"/>
    </source>
</evidence>
<protein>
    <submittedName>
        <fullName evidence="5">Transcriptional regulator, AraC family</fullName>
    </submittedName>
</protein>
<keyword evidence="6" id="KW-1185">Reference proteome</keyword>
<keyword evidence="1" id="KW-0805">Transcription regulation</keyword>
<dbReference type="InterPro" id="IPR018060">
    <property type="entry name" value="HTH_AraC"/>
</dbReference>
<dbReference type="PROSITE" id="PS00041">
    <property type="entry name" value="HTH_ARAC_FAMILY_1"/>
    <property type="match status" value="1"/>
</dbReference>
<dbReference type="OrthoDB" id="282744at2"/>
<dbReference type="AlphaFoldDB" id="A0A1H1IVN5"/>
<dbReference type="InterPro" id="IPR050959">
    <property type="entry name" value="MarA-like"/>
</dbReference>